<name>A0A1G9YIU5_9PSEU</name>
<evidence type="ECO:0000313" key="6">
    <source>
        <dbReference type="Proteomes" id="UP000199682"/>
    </source>
</evidence>
<evidence type="ECO:0000259" key="2">
    <source>
        <dbReference type="Pfam" id="PF13401"/>
    </source>
</evidence>
<evidence type="ECO:0000256" key="1">
    <source>
        <dbReference type="SAM" id="MobiDB-lite"/>
    </source>
</evidence>
<reference evidence="6" key="2">
    <citation type="submission" date="2016-10" db="EMBL/GenBank/DDBJ databases">
        <authorList>
            <person name="Varghese N."/>
            <person name="Submissions S."/>
        </authorList>
    </citation>
    <scope>NUCLEOTIDE SEQUENCE [LARGE SCALE GENOMIC DNA]</scope>
    <source>
        <strain evidence="6">DSM 44796</strain>
    </source>
</reference>
<dbReference type="Pfam" id="PF13401">
    <property type="entry name" value="AAA_22"/>
    <property type="match status" value="1"/>
</dbReference>
<dbReference type="AlphaFoldDB" id="A0A1G9YIU5"/>
<feature type="region of interest" description="Disordered" evidence="1">
    <location>
        <begin position="1"/>
        <end position="23"/>
    </location>
</feature>
<proteinExistence type="predicted"/>
<dbReference type="EMBL" id="FNET01000034">
    <property type="protein sequence ID" value="SDN09158.1"/>
    <property type="molecule type" value="Genomic_DNA"/>
</dbReference>
<feature type="domain" description="ORC1/DEAH AAA+ ATPase" evidence="2">
    <location>
        <begin position="105"/>
        <end position="240"/>
    </location>
</feature>
<evidence type="ECO:0000313" key="3">
    <source>
        <dbReference type="EMBL" id="SDM26278.1"/>
    </source>
</evidence>
<dbReference type="InterPro" id="IPR027417">
    <property type="entry name" value="P-loop_NTPase"/>
</dbReference>
<dbReference type="SUPFAM" id="SSF52540">
    <property type="entry name" value="P-loop containing nucleoside triphosphate hydrolases"/>
    <property type="match status" value="1"/>
</dbReference>
<sequence length="386" mass="42653">MTDTRREQPSPGAERAADRPAGLDNLTLARKEGWRSFVDAPARSQPEPLTTKDLRRLGDDALADYNQRRRVWHANLGPIKTPQLAGLHEDLWDIVDSNVQDGDKAKGAIAIDAFPGLGKTTSVLAFAKQFHLREIAENGAFTADGHERWPVCRVGLTGNTGMKDFNRAMLEYFGHPGHQRGTTAQFAHRALDCMLSCAVRVLIVDDLHFLRWRATSGIEVSNQFKYIANEFPVTLVLIGVGLAERGLFSEGDSYTNAVLAQTGRRTTALDMRPFTVDTDAGRREWRQMLLAIEQRLALSEKHPGMLADELSDYLFARSTGHIGSLMTLINRGCQRAVRTGCEHLSQDLLDGVKNDAAAETARRELDAAIQARRLSTRVAPARCLAG</sequence>
<organism evidence="4 6">
    <name type="scientific">Lentzea albidocapillata subsp. violacea</name>
    <dbReference type="NCBI Taxonomy" id="128104"/>
    <lineage>
        <taxon>Bacteria</taxon>
        <taxon>Bacillati</taxon>
        <taxon>Actinomycetota</taxon>
        <taxon>Actinomycetes</taxon>
        <taxon>Pseudonocardiales</taxon>
        <taxon>Pseudonocardiaceae</taxon>
        <taxon>Lentzea</taxon>
    </lineage>
</organism>
<reference evidence="4" key="1">
    <citation type="submission" date="2016-10" db="EMBL/GenBank/DDBJ databases">
        <authorList>
            <person name="de Groot N.N."/>
        </authorList>
    </citation>
    <scope>NUCLEOTIDE SEQUENCE [LARGE SCALE GENOMIC DNA]</scope>
    <source>
        <strain evidence="4">DSM 44796</strain>
    </source>
</reference>
<gene>
    <name evidence="3" type="ORF">SAMN04488074_1193</name>
    <name evidence="4" type="ORF">SAMN04488074_1343</name>
    <name evidence="5" type="ORF">SAMN04488074_13737</name>
</gene>
<dbReference type="InterPro" id="IPR049945">
    <property type="entry name" value="AAA_22"/>
</dbReference>
<protein>
    <submittedName>
        <fullName evidence="4">AAA domain-containing protein</fullName>
    </submittedName>
</protein>
<evidence type="ECO:0000313" key="4">
    <source>
        <dbReference type="EMBL" id="SDN09158.1"/>
    </source>
</evidence>
<dbReference type="GO" id="GO:0016887">
    <property type="term" value="F:ATP hydrolysis activity"/>
    <property type="evidence" value="ECO:0007669"/>
    <property type="project" value="InterPro"/>
</dbReference>
<evidence type="ECO:0000313" key="5">
    <source>
        <dbReference type="EMBL" id="SDN16734.1"/>
    </source>
</evidence>
<dbReference type="EMBL" id="FNET01000037">
    <property type="protein sequence ID" value="SDN16734.1"/>
    <property type="molecule type" value="Genomic_DNA"/>
</dbReference>
<dbReference type="Proteomes" id="UP000199682">
    <property type="component" value="Unassembled WGS sequence"/>
</dbReference>
<accession>A0A1G9YIU5</accession>
<dbReference type="EMBL" id="FNET01000019">
    <property type="protein sequence ID" value="SDM26278.1"/>
    <property type="molecule type" value="Genomic_DNA"/>
</dbReference>